<proteinExistence type="predicted"/>
<dbReference type="AlphaFoldDB" id="A0A2J6PVT3"/>
<dbReference type="EMBL" id="KZ613496">
    <property type="protein sequence ID" value="PMD18141.1"/>
    <property type="molecule type" value="Genomic_DNA"/>
</dbReference>
<accession>A0A2J6PVT3</accession>
<organism evidence="1 2">
    <name type="scientific">Hyaloscypha hepaticicola</name>
    <dbReference type="NCBI Taxonomy" id="2082293"/>
    <lineage>
        <taxon>Eukaryota</taxon>
        <taxon>Fungi</taxon>
        <taxon>Dikarya</taxon>
        <taxon>Ascomycota</taxon>
        <taxon>Pezizomycotina</taxon>
        <taxon>Leotiomycetes</taxon>
        <taxon>Helotiales</taxon>
        <taxon>Hyaloscyphaceae</taxon>
        <taxon>Hyaloscypha</taxon>
    </lineage>
</organism>
<dbReference type="OrthoDB" id="5271918at2759"/>
<reference evidence="1 2" key="1">
    <citation type="submission" date="2016-05" db="EMBL/GenBank/DDBJ databases">
        <title>A degradative enzymes factory behind the ericoid mycorrhizal symbiosis.</title>
        <authorList>
            <consortium name="DOE Joint Genome Institute"/>
            <person name="Martino E."/>
            <person name="Morin E."/>
            <person name="Grelet G."/>
            <person name="Kuo A."/>
            <person name="Kohler A."/>
            <person name="Daghino S."/>
            <person name="Barry K."/>
            <person name="Choi C."/>
            <person name="Cichocki N."/>
            <person name="Clum A."/>
            <person name="Copeland A."/>
            <person name="Hainaut M."/>
            <person name="Haridas S."/>
            <person name="Labutti K."/>
            <person name="Lindquist E."/>
            <person name="Lipzen A."/>
            <person name="Khouja H.-R."/>
            <person name="Murat C."/>
            <person name="Ohm R."/>
            <person name="Olson A."/>
            <person name="Spatafora J."/>
            <person name="Veneault-Fourrey C."/>
            <person name="Henrissat B."/>
            <person name="Grigoriev I."/>
            <person name="Martin F."/>
            <person name="Perotto S."/>
        </authorList>
    </citation>
    <scope>NUCLEOTIDE SEQUENCE [LARGE SCALE GENOMIC DNA]</scope>
    <source>
        <strain evidence="1 2">UAMH 7357</strain>
    </source>
</reference>
<keyword evidence="2" id="KW-1185">Reference proteome</keyword>
<sequence>MYGGIVSISAVAVGAELAKLYGGLSRLCQVCDGNALVELKRQLDYAEDLDYLATLMYATAPEKRILSDTVTLSYPTTTPAYLSQANGAERLSREHPVLDFLIDHQEAFDHGNMKNEPYTVFHTDDFVFTNSDGTVLPPGEASWKGWLEGYAAFSEHFHDSRYACIYERNGIWEMLGFANLYANLLVPGEKTKKDSTGRLWDVYVPGSLVFTCVKDPAGPKGFKVKTMTLYGDGTSVVGEMVKRGMVKSEDLFK</sequence>
<name>A0A2J6PVT3_9HELO</name>
<evidence type="ECO:0000313" key="1">
    <source>
        <dbReference type="EMBL" id="PMD18141.1"/>
    </source>
</evidence>
<dbReference type="Proteomes" id="UP000235672">
    <property type="component" value="Unassembled WGS sequence"/>
</dbReference>
<evidence type="ECO:0000313" key="2">
    <source>
        <dbReference type="Proteomes" id="UP000235672"/>
    </source>
</evidence>
<protein>
    <submittedName>
        <fullName evidence="1">Uncharacterized protein</fullName>
    </submittedName>
</protein>
<gene>
    <name evidence="1" type="ORF">NA56DRAFT_751835</name>
</gene>